<dbReference type="Proteomes" id="UP000092401">
    <property type="component" value="Unassembled WGS sequence"/>
</dbReference>
<dbReference type="EMBL" id="LNGE01000056">
    <property type="protein sequence ID" value="KYC44558.1"/>
    <property type="molecule type" value="Genomic_DNA"/>
</dbReference>
<evidence type="ECO:0000313" key="3">
    <source>
        <dbReference type="EMBL" id="KYC46570.1"/>
    </source>
</evidence>
<dbReference type="PANTHER" id="PTHR42199:SF1">
    <property type="entry name" value="UPF0212 PROTEIN TK1194"/>
    <property type="match status" value="1"/>
</dbReference>
<dbReference type="Pfam" id="PF04475">
    <property type="entry name" value="DUF555"/>
    <property type="match status" value="1"/>
</dbReference>
<proteinExistence type="inferred from homology"/>
<comment type="caution">
    <text evidence="2">The sequence shown here is derived from an EMBL/GenBank/DDBJ whole genome shotgun (WGS) entry which is preliminary data.</text>
</comment>
<dbReference type="Proteomes" id="UP000092403">
    <property type="component" value="Unassembled WGS sequence"/>
</dbReference>
<dbReference type="HAMAP" id="MF_01223">
    <property type="entry name" value="UPF0212"/>
    <property type="match status" value="1"/>
</dbReference>
<accession>A0A150INL0</accession>
<name>A0A150II47_9EURY</name>
<dbReference type="PANTHER" id="PTHR42199">
    <property type="entry name" value="UPF0212 PROTEIN MJ0068"/>
    <property type="match status" value="1"/>
</dbReference>
<evidence type="ECO:0000313" key="5">
    <source>
        <dbReference type="Proteomes" id="UP000091929"/>
    </source>
</evidence>
<dbReference type="EMBL" id="LNJC01000004">
    <property type="protein sequence ID" value="KYC51084.1"/>
    <property type="molecule type" value="Genomic_DNA"/>
</dbReference>
<comment type="similarity">
    <text evidence="1">Belongs to the UPF0212 family.</text>
</comment>
<reference evidence="5 6" key="1">
    <citation type="journal article" date="2016" name="ISME J.">
        <title>Chasing the elusive Euryarchaeota class WSA2: genomes reveal a uniquely fastidious methyl-reducing methanogen.</title>
        <authorList>
            <person name="Nobu M.K."/>
            <person name="Narihiro T."/>
            <person name="Kuroda K."/>
            <person name="Mei R."/>
            <person name="Liu W.T."/>
        </authorList>
    </citation>
    <scope>NUCLEOTIDE SEQUENCE [LARGE SCALE GENOMIC DNA]</scope>
    <source>
        <strain evidence="2">B03fssc0709_Meth_Bin005</strain>
        <strain evidence="3">B15fssc0709_Meth_Bin003</strain>
        <strain evidence="4">BMIXfssc0709_Meth_Bin006</strain>
    </source>
</reference>
<protein>
    <recommendedName>
        <fullName evidence="1">UPF0212 protein APG10_01636</fullName>
    </recommendedName>
</protein>
<dbReference type="AlphaFoldDB" id="A0A150II47"/>
<evidence type="ECO:0000313" key="4">
    <source>
        <dbReference type="EMBL" id="KYC51084.1"/>
    </source>
</evidence>
<evidence type="ECO:0000313" key="2">
    <source>
        <dbReference type="EMBL" id="KYC44558.1"/>
    </source>
</evidence>
<evidence type="ECO:0000256" key="1">
    <source>
        <dbReference type="HAMAP-Rule" id="MF_01223"/>
    </source>
</evidence>
<evidence type="ECO:0000313" key="6">
    <source>
        <dbReference type="Proteomes" id="UP000092401"/>
    </source>
</evidence>
<accession>A0A150J289</accession>
<dbReference type="EMBL" id="LNGF01000060">
    <property type="protein sequence ID" value="KYC46570.1"/>
    <property type="molecule type" value="Genomic_DNA"/>
</dbReference>
<gene>
    <name evidence="2" type="ORF">APG10_01636</name>
    <name evidence="3" type="ORF">APG11_01822</name>
    <name evidence="4" type="ORF">APG12_00369</name>
</gene>
<organism evidence="2 6">
    <name type="scientific">Candidatus Methanofastidiosum methylothiophilum</name>
    <dbReference type="NCBI Taxonomy" id="1705564"/>
    <lineage>
        <taxon>Archaea</taxon>
        <taxon>Methanobacteriati</taxon>
        <taxon>Methanobacteriota</taxon>
        <taxon>Stenosarchaea group</taxon>
        <taxon>Candidatus Methanofastidiosia</taxon>
        <taxon>Candidatus Methanofastidiosales</taxon>
        <taxon>Candidatus Methanofastidiosaceae</taxon>
        <taxon>Candidatus Methanofastidiosum</taxon>
    </lineage>
</organism>
<dbReference type="NCBIfam" id="NF003035">
    <property type="entry name" value="PRK03922.1"/>
    <property type="match status" value="1"/>
</dbReference>
<sequence length="121" mass="13661">MDYKVTLEVPIIVKDIKDGEDAIKVAMSNVIKKLKASKLEYVKVEIGMSQCPKCGDYFESSFFVGDVSLVGVYLTLDIFNAENTKHAENIAKSVVGKALKDVPFKTFEIKEKVEKVRKKRR</sequence>
<dbReference type="InterPro" id="IPR007564">
    <property type="entry name" value="UPF0212"/>
</dbReference>
<dbReference type="Proteomes" id="UP000091929">
    <property type="component" value="Unassembled WGS sequence"/>
</dbReference>
<accession>A0A150II47</accession>